<dbReference type="PROSITE" id="PS51257">
    <property type="entry name" value="PROKAR_LIPOPROTEIN"/>
    <property type="match status" value="1"/>
</dbReference>
<proteinExistence type="predicted"/>
<sequence length="169" mass="19123">MKRVAILLVVTFSLTGCARVGEYIWAQFEQWSAVSASLDQNLKSEQLYTALQKHEPATVKMLVSPSLQTELNSKPKLLSEIMQMVPNTAYSSMEIVNTTRSVKWGEGKTTAVVYAYHYPNTVVYFSVVFDGMNNGTDIIGFHVNTIQQYDDEAEEHDNEQENEPHIIEI</sequence>
<protein>
    <recommendedName>
        <fullName evidence="3">DUF3887 domain-containing protein</fullName>
    </recommendedName>
</protein>
<reference evidence="1" key="1">
    <citation type="submission" date="2023-08" db="EMBL/GenBank/DDBJ databases">
        <title>Emergence of clinically-relevant ST2 carbapenem-resistant Acinetobacter baumannii strains in hospital sewages in Zhejiang, East of China.</title>
        <authorList>
            <person name="Kaichao C."/>
            <person name="Zhang R."/>
        </authorList>
    </citation>
    <scope>NUCLEOTIDE SEQUENCE</scope>
    <source>
        <strain evidence="1">M-RB-37</strain>
    </source>
</reference>
<organism evidence="1 2">
    <name type="scientific">Acinetobacter rudis</name>
    <dbReference type="NCBI Taxonomy" id="632955"/>
    <lineage>
        <taxon>Bacteria</taxon>
        <taxon>Pseudomonadati</taxon>
        <taxon>Pseudomonadota</taxon>
        <taxon>Gammaproteobacteria</taxon>
        <taxon>Moraxellales</taxon>
        <taxon>Moraxellaceae</taxon>
        <taxon>Acinetobacter</taxon>
    </lineage>
</organism>
<name>A0AAW8J4X9_9GAMM</name>
<dbReference type="RefSeq" id="WP_308973569.1">
    <property type="nucleotide sequence ID" value="NZ_JAVIDL010000004.1"/>
</dbReference>
<dbReference type="AlphaFoldDB" id="A0AAW8J4X9"/>
<comment type="caution">
    <text evidence="1">The sequence shown here is derived from an EMBL/GenBank/DDBJ whole genome shotgun (WGS) entry which is preliminary data.</text>
</comment>
<dbReference type="Proteomes" id="UP001243844">
    <property type="component" value="Unassembled WGS sequence"/>
</dbReference>
<evidence type="ECO:0000313" key="2">
    <source>
        <dbReference type="Proteomes" id="UP001243844"/>
    </source>
</evidence>
<gene>
    <name evidence="1" type="ORF">RFH47_03360</name>
</gene>
<accession>A0AAW8J4X9</accession>
<dbReference type="EMBL" id="JAVIDL010000004">
    <property type="protein sequence ID" value="MDQ8934775.1"/>
    <property type="molecule type" value="Genomic_DNA"/>
</dbReference>
<evidence type="ECO:0000313" key="1">
    <source>
        <dbReference type="EMBL" id="MDQ8934775.1"/>
    </source>
</evidence>
<evidence type="ECO:0008006" key="3">
    <source>
        <dbReference type="Google" id="ProtNLM"/>
    </source>
</evidence>